<sequence length="335" mass="37547">MISLIPICIVFLLTARLKCFMCGGGGPCPVNRGGACDCIMSGLAILILFLIFRATGVLDKIFYSLGYTKARPTVHRFVPTPGDITECSRNDTDYTDEIPTFTDTDFYTSTYLSTSTGKLDESTFETSMSIDESTLTVTEDQTKDTKVASHPELTFEYLQALGDAVDEVPQYGEEIHSNLAQRWLPLLRKGLPKDTRDVIFKPYIIPSNCKLLKAPSLNAEISAAITESLKTRDKKLENCQQQLGIGALTLLLTGGDQIQSIKILSDASRILCDLHYQNTETRIRLLTPSLDKSLLNVIENNHDETLFGSEKLKRQNYRKTRAFYQEKRTRKYAIS</sequence>
<dbReference type="Proteomes" id="UP000838878">
    <property type="component" value="Chromosome 7"/>
</dbReference>
<reference evidence="2" key="1">
    <citation type="submission" date="2021-12" db="EMBL/GenBank/DDBJ databases">
        <authorList>
            <person name="Martin H S."/>
        </authorList>
    </citation>
    <scope>NUCLEOTIDE SEQUENCE</scope>
</reference>
<proteinExistence type="predicted"/>
<evidence type="ECO:0000256" key="1">
    <source>
        <dbReference type="SAM" id="SignalP"/>
    </source>
</evidence>
<protein>
    <submittedName>
        <fullName evidence="2">Uncharacterized protein</fullName>
    </submittedName>
</protein>
<evidence type="ECO:0000313" key="2">
    <source>
        <dbReference type="EMBL" id="CAH0728946.1"/>
    </source>
</evidence>
<dbReference type="AlphaFoldDB" id="A0A8J9UYR8"/>
<dbReference type="EMBL" id="OV170227">
    <property type="protein sequence ID" value="CAH0728946.1"/>
    <property type="molecule type" value="Genomic_DNA"/>
</dbReference>
<feature type="non-terminal residue" evidence="2">
    <location>
        <position position="335"/>
    </location>
</feature>
<dbReference type="OrthoDB" id="7465967at2759"/>
<evidence type="ECO:0000313" key="3">
    <source>
        <dbReference type="Proteomes" id="UP000838878"/>
    </source>
</evidence>
<feature type="signal peptide" evidence="1">
    <location>
        <begin position="1"/>
        <end position="19"/>
    </location>
</feature>
<name>A0A8J9UYR8_9NEOP</name>
<dbReference type="PANTHER" id="PTHR34239:SF2">
    <property type="entry name" value="TRANSPOSABLE ELEMENT P TRANSPOSASE_THAP9 CONSERVED DOMAIN-CONTAINING PROTEIN"/>
    <property type="match status" value="1"/>
</dbReference>
<accession>A0A8J9UYR8</accession>
<keyword evidence="3" id="KW-1185">Reference proteome</keyword>
<keyword evidence="1" id="KW-0732">Signal</keyword>
<dbReference type="PANTHER" id="PTHR34239">
    <property type="entry name" value="APPLE DOMAIN-CONTAINING PROTEIN"/>
    <property type="match status" value="1"/>
</dbReference>
<organism evidence="2 3">
    <name type="scientific">Brenthis ino</name>
    <name type="common">lesser marbled fritillary</name>
    <dbReference type="NCBI Taxonomy" id="405034"/>
    <lineage>
        <taxon>Eukaryota</taxon>
        <taxon>Metazoa</taxon>
        <taxon>Ecdysozoa</taxon>
        <taxon>Arthropoda</taxon>
        <taxon>Hexapoda</taxon>
        <taxon>Insecta</taxon>
        <taxon>Pterygota</taxon>
        <taxon>Neoptera</taxon>
        <taxon>Endopterygota</taxon>
        <taxon>Lepidoptera</taxon>
        <taxon>Glossata</taxon>
        <taxon>Ditrysia</taxon>
        <taxon>Papilionoidea</taxon>
        <taxon>Nymphalidae</taxon>
        <taxon>Heliconiinae</taxon>
        <taxon>Argynnini</taxon>
        <taxon>Brenthis</taxon>
    </lineage>
</organism>
<feature type="chain" id="PRO_5035425645" evidence="1">
    <location>
        <begin position="20"/>
        <end position="335"/>
    </location>
</feature>
<gene>
    <name evidence="2" type="ORF">BINO364_LOCUS14106</name>
</gene>